<dbReference type="Proteomes" id="UP000271889">
    <property type="component" value="Unassembled WGS sequence"/>
</dbReference>
<proteinExistence type="predicted"/>
<organism evidence="2 3">
    <name type="scientific">Cylicostephanus goldi</name>
    <name type="common">Nematode worm</name>
    <dbReference type="NCBI Taxonomy" id="71465"/>
    <lineage>
        <taxon>Eukaryota</taxon>
        <taxon>Metazoa</taxon>
        <taxon>Ecdysozoa</taxon>
        <taxon>Nematoda</taxon>
        <taxon>Chromadorea</taxon>
        <taxon>Rhabditida</taxon>
        <taxon>Rhabditina</taxon>
        <taxon>Rhabditomorpha</taxon>
        <taxon>Strongyloidea</taxon>
        <taxon>Strongylidae</taxon>
        <taxon>Cylicostephanus</taxon>
    </lineage>
</organism>
<evidence type="ECO:0000313" key="2">
    <source>
        <dbReference type="EMBL" id="VDN37715.1"/>
    </source>
</evidence>
<dbReference type="AlphaFoldDB" id="A0A3P7N5I0"/>
<evidence type="ECO:0000313" key="3">
    <source>
        <dbReference type="Proteomes" id="UP000271889"/>
    </source>
</evidence>
<evidence type="ECO:0000256" key="1">
    <source>
        <dbReference type="SAM" id="Coils"/>
    </source>
</evidence>
<feature type="coiled-coil region" evidence="1">
    <location>
        <begin position="89"/>
        <end position="116"/>
    </location>
</feature>
<name>A0A3P7N5I0_CYLGO</name>
<sequence length="134" mass="15004">MLRGAFSYRSLCERSIEESRSTHSTPFTSRLCGSIIPELNLLQWFMALSVKKKKKVAGAANEFAADFLFECSAEDKIDRDDAALKKYLRKEAQSTLDEKIAAIRKAKNTAKDVEIEEINDDENVEQLGALDAKG</sequence>
<keyword evidence="1" id="KW-0175">Coiled coil</keyword>
<dbReference type="OrthoDB" id="1191041at2759"/>
<reference evidence="2 3" key="1">
    <citation type="submission" date="2018-11" db="EMBL/GenBank/DDBJ databases">
        <authorList>
            <consortium name="Pathogen Informatics"/>
        </authorList>
    </citation>
    <scope>NUCLEOTIDE SEQUENCE [LARGE SCALE GENOMIC DNA]</scope>
</reference>
<keyword evidence="3" id="KW-1185">Reference proteome</keyword>
<dbReference type="EMBL" id="UYRV01132461">
    <property type="protein sequence ID" value="VDN37715.1"/>
    <property type="molecule type" value="Genomic_DNA"/>
</dbReference>
<accession>A0A3P7N5I0</accession>
<gene>
    <name evidence="2" type="ORF">CGOC_LOCUS13548</name>
</gene>
<protein>
    <submittedName>
        <fullName evidence="2">Uncharacterized protein</fullName>
    </submittedName>
</protein>